<feature type="non-terminal residue" evidence="7">
    <location>
        <position position="153"/>
    </location>
</feature>
<dbReference type="InterPro" id="IPR015659">
    <property type="entry name" value="Proline_oxidase"/>
</dbReference>
<dbReference type="Proteomes" id="UP000053660">
    <property type="component" value="Unassembled WGS sequence"/>
</dbReference>
<dbReference type="GO" id="GO:0071949">
    <property type="term" value="F:FAD binding"/>
    <property type="evidence" value="ECO:0007669"/>
    <property type="project" value="TreeGrafter"/>
</dbReference>
<comment type="cofactor">
    <cofactor evidence="5">
        <name>FAD</name>
        <dbReference type="ChEBI" id="CHEBI:57692"/>
    </cofactor>
</comment>
<dbReference type="GO" id="GO:0005739">
    <property type="term" value="C:mitochondrion"/>
    <property type="evidence" value="ECO:0007669"/>
    <property type="project" value="TreeGrafter"/>
</dbReference>
<protein>
    <recommendedName>
        <fullName evidence="5">Proline dehydrogenase</fullName>
        <ecNumber evidence="5">1.5.5.2</ecNumber>
    </recommendedName>
</protein>
<keyword evidence="8" id="KW-1185">Reference proteome</keyword>
<dbReference type="InterPro" id="IPR002872">
    <property type="entry name" value="Proline_DH_dom"/>
</dbReference>
<dbReference type="SUPFAM" id="SSF51730">
    <property type="entry name" value="FAD-linked oxidoreductase"/>
    <property type="match status" value="1"/>
</dbReference>
<dbReference type="PANTHER" id="PTHR13914">
    <property type="entry name" value="PROLINE OXIDASE"/>
    <property type="match status" value="1"/>
</dbReference>
<accession>A0A0B1RV80</accession>
<evidence type="ECO:0000256" key="4">
    <source>
        <dbReference type="ARBA" id="ARBA00023062"/>
    </source>
</evidence>
<comment type="function">
    <text evidence="5">Converts proline to delta-1-pyrroline-5-carboxylate.</text>
</comment>
<evidence type="ECO:0000256" key="5">
    <source>
        <dbReference type="RuleBase" id="RU364054"/>
    </source>
</evidence>
<proteinExistence type="inferred from homology"/>
<dbReference type="GO" id="GO:0004657">
    <property type="term" value="F:proline dehydrogenase activity"/>
    <property type="evidence" value="ECO:0007669"/>
    <property type="project" value="UniProtKB-EC"/>
</dbReference>
<dbReference type="OrthoDB" id="5464at2759"/>
<keyword evidence="4 5" id="KW-0642">Proline metabolism</keyword>
<keyword evidence="3 5" id="KW-0560">Oxidoreductase</keyword>
<evidence type="ECO:0000313" key="8">
    <source>
        <dbReference type="Proteomes" id="UP000053660"/>
    </source>
</evidence>
<dbReference type="EMBL" id="KN613206">
    <property type="protein sequence ID" value="KHJ74970.1"/>
    <property type="molecule type" value="Genomic_DNA"/>
</dbReference>
<feature type="domain" description="Proline dehydrogenase" evidence="6">
    <location>
        <begin position="1"/>
        <end position="130"/>
    </location>
</feature>
<comment type="catalytic activity">
    <reaction evidence="5">
        <text>L-proline + a quinone = (S)-1-pyrroline-5-carboxylate + a quinol + H(+)</text>
        <dbReference type="Rhea" id="RHEA:23784"/>
        <dbReference type="ChEBI" id="CHEBI:15378"/>
        <dbReference type="ChEBI" id="CHEBI:17388"/>
        <dbReference type="ChEBI" id="CHEBI:24646"/>
        <dbReference type="ChEBI" id="CHEBI:60039"/>
        <dbReference type="ChEBI" id="CHEBI:132124"/>
        <dbReference type="EC" id="1.5.5.2"/>
    </reaction>
</comment>
<gene>
    <name evidence="7" type="ORF">OESDEN_25414</name>
</gene>
<evidence type="ECO:0000256" key="1">
    <source>
        <dbReference type="ARBA" id="ARBA00004739"/>
    </source>
</evidence>
<name>A0A0B1RV80_OESDE</name>
<evidence type="ECO:0000313" key="7">
    <source>
        <dbReference type="EMBL" id="KHJ74970.1"/>
    </source>
</evidence>
<evidence type="ECO:0000256" key="3">
    <source>
        <dbReference type="ARBA" id="ARBA00023002"/>
    </source>
</evidence>
<evidence type="ECO:0000259" key="6">
    <source>
        <dbReference type="Pfam" id="PF01619"/>
    </source>
</evidence>
<dbReference type="PANTHER" id="PTHR13914:SF0">
    <property type="entry name" value="PROLINE DEHYDROGENASE 1, MITOCHONDRIAL"/>
    <property type="match status" value="1"/>
</dbReference>
<sequence>MEQERERARAVGYPDPVNPTFEATSKMYHDCLTRLADEHERRGKGTVSVMIASHNEDTTRFAVNLMKDRGIAPSEKIMCFAQLLGMCDHMSFSLGQAGYSVYKYVPYGPVEKVLPYLTRRATENGSILKQATKERVCVLETLWKSFGSSLHQF</sequence>
<reference evidence="7 8" key="1">
    <citation type="submission" date="2014-03" db="EMBL/GenBank/DDBJ databases">
        <title>Draft genome of the hookworm Oesophagostomum dentatum.</title>
        <authorList>
            <person name="Mitreva M."/>
        </authorList>
    </citation>
    <scope>NUCLEOTIDE SEQUENCE [LARGE SCALE GENOMIC DNA]</scope>
    <source>
        <strain evidence="7 8">OD-Hann</strain>
    </source>
</reference>
<dbReference type="Pfam" id="PF01619">
    <property type="entry name" value="Pro_dh"/>
    <property type="match status" value="1"/>
</dbReference>
<keyword evidence="5" id="KW-0285">Flavoprotein</keyword>
<organism evidence="7 8">
    <name type="scientific">Oesophagostomum dentatum</name>
    <name type="common">Nodular worm</name>
    <dbReference type="NCBI Taxonomy" id="61180"/>
    <lineage>
        <taxon>Eukaryota</taxon>
        <taxon>Metazoa</taxon>
        <taxon>Ecdysozoa</taxon>
        <taxon>Nematoda</taxon>
        <taxon>Chromadorea</taxon>
        <taxon>Rhabditida</taxon>
        <taxon>Rhabditina</taxon>
        <taxon>Rhabditomorpha</taxon>
        <taxon>Strongyloidea</taxon>
        <taxon>Strongylidae</taxon>
        <taxon>Oesophagostomum</taxon>
    </lineage>
</organism>
<keyword evidence="5" id="KW-0274">FAD</keyword>
<dbReference type="Gene3D" id="3.20.20.220">
    <property type="match status" value="1"/>
</dbReference>
<comment type="similarity">
    <text evidence="2 5">Belongs to the proline oxidase family.</text>
</comment>
<dbReference type="EC" id="1.5.5.2" evidence="5"/>
<dbReference type="InterPro" id="IPR029041">
    <property type="entry name" value="FAD-linked_oxidoreductase-like"/>
</dbReference>
<dbReference type="AlphaFoldDB" id="A0A0B1RV80"/>
<evidence type="ECO:0000256" key="2">
    <source>
        <dbReference type="ARBA" id="ARBA00005869"/>
    </source>
</evidence>
<dbReference type="GO" id="GO:0010133">
    <property type="term" value="P:L-proline catabolic process to L-glutamate"/>
    <property type="evidence" value="ECO:0007669"/>
    <property type="project" value="TreeGrafter"/>
</dbReference>
<comment type="pathway">
    <text evidence="1">Amino-acid degradation; L-proline degradation into L-glutamate; L-glutamate from L-proline: step 1/2.</text>
</comment>